<keyword evidence="3" id="KW-0812">Transmembrane</keyword>
<dbReference type="InterPro" id="IPR001878">
    <property type="entry name" value="Znf_CCHC"/>
</dbReference>
<feature type="transmembrane region" description="Helical" evidence="3">
    <location>
        <begin position="48"/>
        <end position="68"/>
    </location>
</feature>
<name>A0A484NMU2_9ASTE</name>
<accession>A0A484NMU2</accession>
<dbReference type="SUPFAM" id="SSF57756">
    <property type="entry name" value="Retrovirus zinc finger-like domains"/>
    <property type="match status" value="1"/>
</dbReference>
<dbReference type="Proteomes" id="UP000595140">
    <property type="component" value="Unassembled WGS sequence"/>
</dbReference>
<feature type="transmembrane region" description="Helical" evidence="3">
    <location>
        <begin position="7"/>
        <end position="28"/>
    </location>
</feature>
<dbReference type="Gene3D" id="4.10.60.10">
    <property type="entry name" value="Zinc finger, CCHC-type"/>
    <property type="match status" value="1"/>
</dbReference>
<dbReference type="InterPro" id="IPR056924">
    <property type="entry name" value="SH3_Tf2-1"/>
</dbReference>
<feature type="compositionally biased region" description="Basic and acidic residues" evidence="2">
    <location>
        <begin position="520"/>
        <end position="538"/>
    </location>
</feature>
<keyword evidence="1" id="KW-0862">Zinc</keyword>
<evidence type="ECO:0000256" key="3">
    <source>
        <dbReference type="SAM" id="Phobius"/>
    </source>
</evidence>
<dbReference type="InterPro" id="IPR036875">
    <property type="entry name" value="Znf_CCHC_sf"/>
</dbReference>
<dbReference type="PROSITE" id="PS50158">
    <property type="entry name" value="ZF_CCHC"/>
    <property type="match status" value="1"/>
</dbReference>
<evidence type="ECO:0000313" key="5">
    <source>
        <dbReference type="EMBL" id="VFR02491.1"/>
    </source>
</evidence>
<feature type="compositionally biased region" description="Polar residues" evidence="2">
    <location>
        <begin position="415"/>
        <end position="430"/>
    </location>
</feature>
<keyword evidence="6" id="KW-1185">Reference proteome</keyword>
<sequence>MAETRRCLFAVNLLVFALPFFLCVGLVVIRVTLLYNGCVRINPLLDTFLLGGIFVFILGVASCAAFMATVRGRCARGGCVCYVVVIFVLCFFVLSTIQYGFDITSARYYFPAPPYGGGSDDHPRLDHFSPELRGGVSRPEDWDRIIACLAPSIGCDRLNQTNNYTSSQQLLSAHLPPLQLVSELSSTNKGRSSFNINGACTRSRTWATYGWRTPRREQHLDDVEVITDLQRQNEVMRQQIAELTQRLAVRDLEDHEESDRGSRSSFEKLYHYEPRGRDFRIRDDYRGGLGFKVEIPSFLGTLQADDFIDRLNEVDRIFEYKDVPDRDKVKLVAIKLHGRASAWWEQMRQTREKKGKPKINDWEKMKGLRQSLQDVLSLHSLWTVSKAYKRALEVEKQQNRKPVTNNRLARPQEPRPTTQGVQGTQGASSSTIKCYRCGEPGHRANECKKPALQRSKSLIVEENIVVDDDEVEESGDPIYDDYVEDDVLYGDGDEDSDLPVENPSGVLDLAPIPRVGRSHPRAEEMTENLRSKHDQVRRKIEESNNKYKARVDKHRRQVLSDVGDFVWAVLTKDRFPVSEYDKLKDQKIGPCEIVQKINDNAYRLRLPSHLKTSDVFNVKHLTPCFLDSKEDDVNSRTSSFPTRGD</sequence>
<dbReference type="GO" id="GO:0003676">
    <property type="term" value="F:nucleic acid binding"/>
    <property type="evidence" value="ECO:0007669"/>
    <property type="project" value="InterPro"/>
</dbReference>
<reference evidence="5 6" key="1">
    <citation type="submission" date="2018-04" db="EMBL/GenBank/DDBJ databases">
        <authorList>
            <person name="Vogel A."/>
        </authorList>
    </citation>
    <scope>NUCLEOTIDE SEQUENCE [LARGE SCALE GENOMIC DNA]</scope>
</reference>
<dbReference type="PANTHER" id="PTHR35046">
    <property type="entry name" value="ZINC KNUCKLE (CCHC-TYPE) FAMILY PROTEIN"/>
    <property type="match status" value="1"/>
</dbReference>
<evidence type="ECO:0000256" key="1">
    <source>
        <dbReference type="PROSITE-ProRule" id="PRU00047"/>
    </source>
</evidence>
<dbReference type="EMBL" id="OOIL02006828">
    <property type="protein sequence ID" value="VFR02491.1"/>
    <property type="molecule type" value="Genomic_DNA"/>
</dbReference>
<keyword evidence="1" id="KW-0863">Zinc-finger</keyword>
<organism evidence="5 6">
    <name type="scientific">Cuscuta campestris</name>
    <dbReference type="NCBI Taxonomy" id="132261"/>
    <lineage>
        <taxon>Eukaryota</taxon>
        <taxon>Viridiplantae</taxon>
        <taxon>Streptophyta</taxon>
        <taxon>Embryophyta</taxon>
        <taxon>Tracheophyta</taxon>
        <taxon>Spermatophyta</taxon>
        <taxon>Magnoliopsida</taxon>
        <taxon>eudicotyledons</taxon>
        <taxon>Gunneridae</taxon>
        <taxon>Pentapetalae</taxon>
        <taxon>asterids</taxon>
        <taxon>lamiids</taxon>
        <taxon>Solanales</taxon>
        <taxon>Convolvulaceae</taxon>
        <taxon>Cuscuteae</taxon>
        <taxon>Cuscuta</taxon>
        <taxon>Cuscuta subgen. Grammica</taxon>
        <taxon>Cuscuta sect. Cleistogrammica</taxon>
    </lineage>
</organism>
<gene>
    <name evidence="5" type="ORF">CCAM_LOCUS44266</name>
</gene>
<dbReference type="SMART" id="SM00343">
    <property type="entry name" value="ZnF_C2HC"/>
    <property type="match status" value="1"/>
</dbReference>
<feature type="region of interest" description="Disordered" evidence="2">
    <location>
        <begin position="395"/>
        <end position="430"/>
    </location>
</feature>
<dbReference type="PANTHER" id="PTHR35046:SF18">
    <property type="entry name" value="RNA-DIRECTED DNA POLYMERASE"/>
    <property type="match status" value="1"/>
</dbReference>
<keyword evidence="1" id="KW-0479">Metal-binding</keyword>
<evidence type="ECO:0000259" key="4">
    <source>
        <dbReference type="PROSITE" id="PS50158"/>
    </source>
</evidence>
<dbReference type="OrthoDB" id="1934635at2759"/>
<keyword evidence="3" id="KW-0472">Membrane</keyword>
<dbReference type="Pfam" id="PF00098">
    <property type="entry name" value="zf-CCHC"/>
    <property type="match status" value="1"/>
</dbReference>
<dbReference type="Pfam" id="PF24626">
    <property type="entry name" value="SH3_Tf2-1"/>
    <property type="match status" value="1"/>
</dbReference>
<protein>
    <recommendedName>
        <fullName evidence="4">CCHC-type domain-containing protein</fullName>
    </recommendedName>
</protein>
<feature type="domain" description="CCHC-type" evidence="4">
    <location>
        <begin position="433"/>
        <end position="449"/>
    </location>
</feature>
<evidence type="ECO:0000256" key="2">
    <source>
        <dbReference type="SAM" id="MobiDB-lite"/>
    </source>
</evidence>
<evidence type="ECO:0000313" key="6">
    <source>
        <dbReference type="Proteomes" id="UP000595140"/>
    </source>
</evidence>
<feature type="transmembrane region" description="Helical" evidence="3">
    <location>
        <begin position="80"/>
        <end position="101"/>
    </location>
</feature>
<dbReference type="AlphaFoldDB" id="A0A484NMU2"/>
<dbReference type="GO" id="GO:0008270">
    <property type="term" value="F:zinc ion binding"/>
    <property type="evidence" value="ECO:0007669"/>
    <property type="project" value="UniProtKB-KW"/>
</dbReference>
<keyword evidence="3" id="KW-1133">Transmembrane helix</keyword>
<proteinExistence type="predicted"/>
<feature type="region of interest" description="Disordered" evidence="2">
    <location>
        <begin position="519"/>
        <end position="538"/>
    </location>
</feature>